<evidence type="ECO:0000259" key="1">
    <source>
        <dbReference type="Pfam" id="PF07179"/>
    </source>
</evidence>
<dbReference type="InterPro" id="IPR009839">
    <property type="entry name" value="SseB_N"/>
</dbReference>
<dbReference type="NCBIfam" id="NF042914">
    <property type="entry name" value="SAV915_dom"/>
    <property type="match status" value="1"/>
</dbReference>
<dbReference type="EMBL" id="JBHTLY010000006">
    <property type="protein sequence ID" value="MFD1202923.1"/>
    <property type="molecule type" value="Genomic_DNA"/>
</dbReference>
<feature type="domain" description="SseB protein N-terminal" evidence="1">
    <location>
        <begin position="16"/>
        <end position="69"/>
    </location>
</feature>
<dbReference type="Proteomes" id="UP001597181">
    <property type="component" value="Unassembled WGS sequence"/>
</dbReference>
<protein>
    <submittedName>
        <fullName evidence="2">SAV_915 family protein</fullName>
    </submittedName>
</protein>
<dbReference type="Pfam" id="PF07179">
    <property type="entry name" value="SseB"/>
    <property type="match status" value="1"/>
</dbReference>
<comment type="caution">
    <text evidence="2">The sequence shown here is derived from an EMBL/GenBank/DDBJ whole genome shotgun (WGS) entry which is preliminary data.</text>
</comment>
<organism evidence="2 3">
    <name type="scientific">Leucobacter albus</name>
    <dbReference type="NCBI Taxonomy" id="272210"/>
    <lineage>
        <taxon>Bacteria</taxon>
        <taxon>Bacillati</taxon>
        <taxon>Actinomycetota</taxon>
        <taxon>Actinomycetes</taxon>
        <taxon>Micrococcales</taxon>
        <taxon>Microbacteriaceae</taxon>
        <taxon>Leucobacter</taxon>
    </lineage>
</organism>
<name>A0ABW3TTZ4_9MICO</name>
<sequence length="79" mass="8869">MRGETSEGPIADVRELPDGRPALVAYTALDRLAEQCGENQPWMLVAIESLAEIKEQNKFDTVAFDPKFEAHLRENGRLL</sequence>
<evidence type="ECO:0000313" key="3">
    <source>
        <dbReference type="Proteomes" id="UP001597181"/>
    </source>
</evidence>
<accession>A0ABW3TTZ4</accession>
<evidence type="ECO:0000313" key="2">
    <source>
        <dbReference type="EMBL" id="MFD1202923.1"/>
    </source>
</evidence>
<dbReference type="RefSeq" id="WP_343962366.1">
    <property type="nucleotide sequence ID" value="NZ_BAAAKZ010000017.1"/>
</dbReference>
<keyword evidence="3" id="KW-1185">Reference proteome</keyword>
<gene>
    <name evidence="2" type="ORF">ACFQ3U_13555</name>
</gene>
<proteinExistence type="predicted"/>
<reference evidence="3" key="1">
    <citation type="journal article" date="2019" name="Int. J. Syst. Evol. Microbiol.">
        <title>The Global Catalogue of Microorganisms (GCM) 10K type strain sequencing project: providing services to taxonomists for standard genome sequencing and annotation.</title>
        <authorList>
            <consortium name="The Broad Institute Genomics Platform"/>
            <consortium name="The Broad Institute Genome Sequencing Center for Infectious Disease"/>
            <person name="Wu L."/>
            <person name="Ma J."/>
        </authorList>
    </citation>
    <scope>NUCLEOTIDE SEQUENCE [LARGE SCALE GENOMIC DNA]</scope>
    <source>
        <strain evidence="3">CCUG 50213</strain>
    </source>
</reference>
<dbReference type="InterPro" id="IPR049975">
    <property type="entry name" value="SAV_915-like_dom"/>
</dbReference>